<keyword evidence="1" id="KW-1133">Transmembrane helix</keyword>
<dbReference type="EMBL" id="ADCX01000002">
    <property type="protein sequence ID" value="EQW18124.1"/>
    <property type="molecule type" value="Genomic_DNA"/>
</dbReference>
<protein>
    <submittedName>
        <fullName evidence="2">Uncharacterized protein</fullName>
    </submittedName>
</protein>
<comment type="caution">
    <text evidence="2">The sequence shown here is derived from an EMBL/GenBank/DDBJ whole genome shotgun (WGS) entry which is preliminary data.</text>
</comment>
<keyword evidence="3" id="KW-1185">Reference proteome</keyword>
<dbReference type="AlphaFoldDB" id="W1MXC5"/>
<organism evidence="2 3">
    <name type="scientific">Scardovia inopinata F0304</name>
    <dbReference type="NCBI Taxonomy" id="641146"/>
    <lineage>
        <taxon>Bacteria</taxon>
        <taxon>Bacillati</taxon>
        <taxon>Actinomycetota</taxon>
        <taxon>Actinomycetes</taxon>
        <taxon>Bifidobacteriales</taxon>
        <taxon>Bifidobacteriaceae</taxon>
        <taxon>Scardovia</taxon>
    </lineage>
</organism>
<dbReference type="HOGENOM" id="CLU_2939182_0_0_11"/>
<evidence type="ECO:0000313" key="3">
    <source>
        <dbReference type="Proteomes" id="UP000005777"/>
    </source>
</evidence>
<reference evidence="2 3" key="1">
    <citation type="submission" date="2012-01" db="EMBL/GenBank/DDBJ databases">
        <title>The Genome Sequence of Scardovia inopinata F0304.</title>
        <authorList>
            <consortium name="The Broad Institute Genome Sequencing Platform"/>
            <person name="Earl A."/>
            <person name="Ward D."/>
            <person name="Feldgarden M."/>
            <person name="Gevers D."/>
            <person name="Izard J."/>
            <person name="Baranova O.V."/>
            <person name="Blanton J.M."/>
            <person name="Tanner A.C."/>
            <person name="Dewhirst F.E."/>
            <person name="Young S.K."/>
            <person name="Zeng Q."/>
            <person name="Gargeya S."/>
            <person name="Fitzgerald M."/>
            <person name="Haas B."/>
            <person name="Abouelleil A."/>
            <person name="Alvarado L."/>
            <person name="Arachchi H.M."/>
            <person name="Berlin A."/>
            <person name="Chapman S.B."/>
            <person name="Gearin G."/>
            <person name="Goldberg J."/>
            <person name="Griggs A."/>
            <person name="Gujja S."/>
            <person name="Hansen M."/>
            <person name="Heiman D."/>
            <person name="Howarth C."/>
            <person name="Larimer J."/>
            <person name="Lui A."/>
            <person name="MacDonald P.J."/>
            <person name="McCowen C."/>
            <person name="Montmayeur A."/>
            <person name="Murphy C."/>
            <person name="Neiman D."/>
            <person name="Pearson M."/>
            <person name="Priest M."/>
            <person name="Roberts A."/>
            <person name="Saif S."/>
            <person name="Shea T."/>
            <person name="Sisk P."/>
            <person name="Stolte C."/>
            <person name="Sykes S."/>
            <person name="Wortman J."/>
            <person name="Nusbaum C."/>
            <person name="Birren B."/>
        </authorList>
    </citation>
    <scope>NUCLEOTIDE SEQUENCE [LARGE SCALE GENOMIC DNA]</scope>
    <source>
        <strain evidence="2 3">F0304</strain>
    </source>
</reference>
<evidence type="ECO:0000313" key="2">
    <source>
        <dbReference type="EMBL" id="EQW18124.1"/>
    </source>
</evidence>
<evidence type="ECO:0000256" key="1">
    <source>
        <dbReference type="SAM" id="Phobius"/>
    </source>
</evidence>
<accession>W1MXC5</accession>
<sequence length="60" mass="6961">MRQELPVMLHMQSAAYTLTLVIVIYRSLPYHSYASPMPHTSLRTSMISYDPLLQIYQSTD</sequence>
<proteinExistence type="predicted"/>
<dbReference type="Proteomes" id="UP000005777">
    <property type="component" value="Unassembled WGS sequence"/>
</dbReference>
<keyword evidence="1" id="KW-0812">Transmembrane</keyword>
<keyword evidence="1" id="KW-0472">Membrane</keyword>
<feature type="transmembrane region" description="Helical" evidence="1">
    <location>
        <begin position="7"/>
        <end position="28"/>
    </location>
</feature>
<name>W1MXC5_SCAIO</name>
<gene>
    <name evidence="2" type="ORF">HMPREF9020_01492</name>
</gene>